<dbReference type="SUPFAM" id="SSF82714">
    <property type="entry name" value="Multidrug efflux transporter AcrB TolC docking domain, DN and DC subdomains"/>
    <property type="match status" value="2"/>
</dbReference>
<dbReference type="Gene3D" id="3.30.70.1320">
    <property type="entry name" value="Multidrug efflux transporter AcrB pore domain like"/>
    <property type="match status" value="1"/>
</dbReference>
<dbReference type="GO" id="GO:0042910">
    <property type="term" value="F:xenobiotic transmembrane transporter activity"/>
    <property type="evidence" value="ECO:0007669"/>
    <property type="project" value="TreeGrafter"/>
</dbReference>
<keyword evidence="1" id="KW-0812">Transmembrane</keyword>
<feature type="transmembrane region" description="Helical" evidence="1">
    <location>
        <begin position="25"/>
        <end position="43"/>
    </location>
</feature>
<dbReference type="InterPro" id="IPR001036">
    <property type="entry name" value="Acrflvin-R"/>
</dbReference>
<feature type="transmembrane region" description="Helical" evidence="1">
    <location>
        <begin position="495"/>
        <end position="513"/>
    </location>
</feature>
<feature type="transmembrane region" description="Helical" evidence="1">
    <location>
        <begin position="927"/>
        <end position="949"/>
    </location>
</feature>
<keyword evidence="1" id="KW-0472">Membrane</keyword>
<reference evidence="2" key="1">
    <citation type="journal article" date="2020" name="mSystems">
        <title>Genome- and Community-Level Interaction Insights into Carbon Utilization and Element Cycling Functions of Hydrothermarchaeota in Hydrothermal Sediment.</title>
        <authorList>
            <person name="Zhou Z."/>
            <person name="Liu Y."/>
            <person name="Xu W."/>
            <person name="Pan J."/>
            <person name="Luo Z.H."/>
            <person name="Li M."/>
        </authorList>
    </citation>
    <scope>NUCLEOTIDE SEQUENCE [LARGE SCALE GENOMIC DNA]</scope>
    <source>
        <strain evidence="2">SpSt-767</strain>
    </source>
</reference>
<dbReference type="Gene3D" id="3.30.2090.10">
    <property type="entry name" value="Multidrug efflux transporter AcrB TolC docking domain, DN and DC subdomains"/>
    <property type="match status" value="2"/>
</dbReference>
<dbReference type="EMBL" id="DTGR01000193">
    <property type="protein sequence ID" value="HHS30492.1"/>
    <property type="molecule type" value="Genomic_DNA"/>
</dbReference>
<comment type="caution">
    <text evidence="2">The sequence shown here is derived from an EMBL/GenBank/DDBJ whole genome shotgun (WGS) entry which is preliminary data.</text>
</comment>
<keyword evidence="1" id="KW-1133">Transmembrane helix</keyword>
<dbReference type="GO" id="GO:0005886">
    <property type="term" value="C:plasma membrane"/>
    <property type="evidence" value="ECO:0007669"/>
    <property type="project" value="TreeGrafter"/>
</dbReference>
<accession>A0A7V6A5A1</accession>
<dbReference type="PANTHER" id="PTHR32063:SF16">
    <property type="entry name" value="CATION EFFLUX SYSTEM (ACRB_ACRD_ACRF FAMILY)"/>
    <property type="match status" value="1"/>
</dbReference>
<dbReference type="PANTHER" id="PTHR32063">
    <property type="match status" value="1"/>
</dbReference>
<dbReference type="AlphaFoldDB" id="A0A7V6A5A1"/>
<dbReference type="SUPFAM" id="SSF82693">
    <property type="entry name" value="Multidrug efflux transporter AcrB pore domain, PN1, PN2, PC1 and PC2 subdomains"/>
    <property type="match status" value="3"/>
</dbReference>
<dbReference type="SUPFAM" id="SSF82866">
    <property type="entry name" value="Multidrug efflux transporter AcrB transmembrane domain"/>
    <property type="match status" value="2"/>
</dbReference>
<feature type="transmembrane region" description="Helical" evidence="1">
    <location>
        <begin position="360"/>
        <end position="379"/>
    </location>
</feature>
<feature type="transmembrane region" description="Helical" evidence="1">
    <location>
        <begin position="1041"/>
        <end position="1064"/>
    </location>
</feature>
<feature type="transmembrane region" description="Helical" evidence="1">
    <location>
        <begin position="554"/>
        <end position="575"/>
    </location>
</feature>
<protein>
    <submittedName>
        <fullName evidence="2">Efflux RND transporter permease subunit</fullName>
    </submittedName>
</protein>
<dbReference type="Gene3D" id="3.30.70.1430">
    <property type="entry name" value="Multidrug efflux transporter AcrB pore domain"/>
    <property type="match status" value="2"/>
</dbReference>
<feature type="transmembrane region" description="Helical" evidence="1">
    <location>
        <begin position="961"/>
        <end position="980"/>
    </location>
</feature>
<dbReference type="InterPro" id="IPR027463">
    <property type="entry name" value="AcrB_DN_DC_subdom"/>
</dbReference>
<feature type="transmembrane region" description="Helical" evidence="1">
    <location>
        <begin position="1015"/>
        <end position="1035"/>
    </location>
</feature>
<gene>
    <name evidence="2" type="ORF">ENV52_12420</name>
</gene>
<proteinExistence type="predicted"/>
<feature type="transmembrane region" description="Helical" evidence="1">
    <location>
        <begin position="385"/>
        <end position="405"/>
    </location>
</feature>
<sequence>MPDRPNNLHLGLTARLVKVFLTSKLPTIFIVLSLLLGAVALTFTPREEDPQIKVPMIDVLIRFPGATPQEVENLVVINLEKKLWEMSGLDDLYSLAKPGFAIVTAKFKVGEDMERSLVKLYNKVWSNIDEVPSGVAGWVVKPMGIDDVPIVTLTLYSDKADDYQLRRVADEMLHRLQSIPDTARSYVVAGRRRQVRVLPDPARLAGHGMDLLSLAKAVEVSNVNLPAGHFSRQDTEFLVEAGPFLKSAGEVANLLVGLDQGKPVYVKDVARVIDGPEEPVQVSRIAFGPAHGQLDGAKRGVLYPSVTMAFAKRTGTNAVTVAADLLNKVEDLKKEILPADVKIQVTRDYGQTADEKVNELIRELLIAVISITVLLTIFLGWREALIVALAVPLTLAITLAGNMAFGYSINRVTLFALILSLGLLVDDPIIDVENIHRHFELRDHPPLDATLVAVDEVRAPTILATFTVIISFLPMFFVTGMMGPYMRPMPLNVPLAMLMSLAVAFTVTPWAAYHMLKPEYGREAKPFVLEETWIYRTYLRVMSPLLERPLAGRLFLLAIAALFFISVLLPVVGLVPLKMLPFDNKDELLVVTDMPNDAPLQRTEGTLADYATYLTTVSEVDNCVTFAGVSAPIDFNGLVRHYYLNKGSWVGQIRVNLAPKHDRAAGSHEIALWVRPALEKLAQKHRVRMKIVEMPPGPPVLQTLVGEVYGPPGASYRSIIDAALQVKQLFLTTPDVVDVDTSVETEEPRFHFIVDRSKAALSGLSQAAIARSLAIASAGETIGRVHIPSERLPLEIFLRWPVPSRSNVVDLGQLYLKSPAGNLTPLGELGRFDFDLAPKSIMRKNLERLVFVTGDTAGLSPVNAILELMGKVDRHPLPEGYRVKWNGEGEWKITVDVFRDLGIAFAGALVGIYLLLVLQTQSYGMPLVIMVAIPLTLIGVMPGFALLNLLFAGKVGVYHDYIFFTATAMIGMIALAGIVVRNSIILIDFIHHHLAQGYNLHDAVLRSGAIRFRPIVLTALSAMFGSWVITLDPIFSGLAWSFIFGLFASTMFSLIVVPLIYFMIERRKAA</sequence>
<organism evidence="2">
    <name type="scientific">Desulfobacca acetoxidans</name>
    <dbReference type="NCBI Taxonomy" id="60893"/>
    <lineage>
        <taxon>Bacteria</taxon>
        <taxon>Pseudomonadati</taxon>
        <taxon>Thermodesulfobacteriota</taxon>
        <taxon>Desulfobaccia</taxon>
        <taxon>Desulfobaccales</taxon>
        <taxon>Desulfobaccaceae</taxon>
        <taxon>Desulfobacca</taxon>
    </lineage>
</organism>
<evidence type="ECO:0000313" key="2">
    <source>
        <dbReference type="EMBL" id="HHS30492.1"/>
    </source>
</evidence>
<name>A0A7V6A5A1_9BACT</name>
<feature type="transmembrane region" description="Helical" evidence="1">
    <location>
        <begin position="901"/>
        <end position="918"/>
    </location>
</feature>
<dbReference type="PRINTS" id="PR00702">
    <property type="entry name" value="ACRIFLAVINRP"/>
</dbReference>
<dbReference type="Gene3D" id="3.30.70.1440">
    <property type="entry name" value="Multidrug efflux transporter AcrB pore domain"/>
    <property type="match status" value="1"/>
</dbReference>
<dbReference type="Pfam" id="PF00873">
    <property type="entry name" value="ACR_tran"/>
    <property type="match status" value="1"/>
</dbReference>
<dbReference type="Gene3D" id="1.20.1640.10">
    <property type="entry name" value="Multidrug efflux transporter AcrB transmembrane domain"/>
    <property type="match status" value="2"/>
</dbReference>
<evidence type="ECO:0000256" key="1">
    <source>
        <dbReference type="SAM" id="Phobius"/>
    </source>
</evidence>
<feature type="transmembrane region" description="Helical" evidence="1">
    <location>
        <begin position="462"/>
        <end position="483"/>
    </location>
</feature>